<accession>A0A2M8EY30</accession>
<name>A0A2M8EY30_9BACT</name>
<evidence type="ECO:0000313" key="2">
    <source>
        <dbReference type="EMBL" id="PJC31107.1"/>
    </source>
</evidence>
<sequence length="82" mass="9308">MDLQNIFYLFAIVMLSLGIIFFVVAIAVLWKLYDTARSIPQKIEGKIAEIVESKGALFLGSVGIPLISLFVKKMKDRFRKDE</sequence>
<gene>
    <name evidence="2" type="ORF">CO051_04375</name>
</gene>
<feature type="transmembrane region" description="Helical" evidence="1">
    <location>
        <begin position="53"/>
        <end position="71"/>
    </location>
</feature>
<keyword evidence="1" id="KW-0812">Transmembrane</keyword>
<feature type="transmembrane region" description="Helical" evidence="1">
    <location>
        <begin position="7"/>
        <end position="33"/>
    </location>
</feature>
<comment type="caution">
    <text evidence="2">The sequence shown here is derived from an EMBL/GenBank/DDBJ whole genome shotgun (WGS) entry which is preliminary data.</text>
</comment>
<proteinExistence type="predicted"/>
<keyword evidence="1" id="KW-0472">Membrane</keyword>
<reference evidence="3" key="1">
    <citation type="submission" date="2017-09" db="EMBL/GenBank/DDBJ databases">
        <title>Depth-based differentiation of microbial function through sediment-hosted aquifers and enrichment of novel symbionts in the deep terrestrial subsurface.</title>
        <authorList>
            <person name="Probst A.J."/>
            <person name="Ladd B."/>
            <person name="Jarett J.K."/>
            <person name="Geller-Mcgrath D.E."/>
            <person name="Sieber C.M.K."/>
            <person name="Emerson J.B."/>
            <person name="Anantharaman K."/>
            <person name="Thomas B.C."/>
            <person name="Malmstrom R."/>
            <person name="Stieglmeier M."/>
            <person name="Klingl A."/>
            <person name="Woyke T."/>
            <person name="Ryan C.M."/>
            <person name="Banfield J.F."/>
        </authorList>
    </citation>
    <scope>NUCLEOTIDE SEQUENCE [LARGE SCALE GENOMIC DNA]</scope>
</reference>
<dbReference type="Proteomes" id="UP000231383">
    <property type="component" value="Unassembled WGS sequence"/>
</dbReference>
<evidence type="ECO:0000313" key="3">
    <source>
        <dbReference type="Proteomes" id="UP000231383"/>
    </source>
</evidence>
<dbReference type="AlphaFoldDB" id="A0A2M8EY30"/>
<protein>
    <submittedName>
        <fullName evidence="2">Uncharacterized protein</fullName>
    </submittedName>
</protein>
<dbReference type="EMBL" id="PFSC01000120">
    <property type="protein sequence ID" value="PJC31107.1"/>
    <property type="molecule type" value="Genomic_DNA"/>
</dbReference>
<keyword evidence="1" id="KW-1133">Transmembrane helix</keyword>
<evidence type="ECO:0000256" key="1">
    <source>
        <dbReference type="SAM" id="Phobius"/>
    </source>
</evidence>
<organism evidence="2 3">
    <name type="scientific">Candidatus Roizmanbacteria bacterium CG_4_9_14_0_2_um_filter_39_13</name>
    <dbReference type="NCBI Taxonomy" id="1974839"/>
    <lineage>
        <taxon>Bacteria</taxon>
        <taxon>Candidatus Roizmaniibacteriota</taxon>
    </lineage>
</organism>